<feature type="domain" description="CHCH" evidence="3">
    <location>
        <begin position="31"/>
        <end position="64"/>
    </location>
</feature>
<dbReference type="InterPro" id="IPR055304">
    <property type="entry name" value="CHCHD2/10-like"/>
</dbReference>
<proteinExistence type="predicted"/>
<evidence type="ECO:0000313" key="4">
    <source>
        <dbReference type="EMBL" id="CAE6444374.1"/>
    </source>
</evidence>
<feature type="region of interest" description="Disordered" evidence="2">
    <location>
        <begin position="1"/>
        <end position="26"/>
    </location>
</feature>
<dbReference type="EMBL" id="CAJMWZ010001896">
    <property type="protein sequence ID" value="CAE6444374.1"/>
    <property type="molecule type" value="Genomic_DNA"/>
</dbReference>
<organism evidence="4 5">
    <name type="scientific">Rhizoctonia solani</name>
    <dbReference type="NCBI Taxonomy" id="456999"/>
    <lineage>
        <taxon>Eukaryota</taxon>
        <taxon>Fungi</taxon>
        <taxon>Dikarya</taxon>
        <taxon>Basidiomycota</taxon>
        <taxon>Agaricomycotina</taxon>
        <taxon>Agaricomycetes</taxon>
        <taxon>Cantharellales</taxon>
        <taxon>Ceratobasidiaceae</taxon>
        <taxon>Rhizoctonia</taxon>
    </lineage>
</organism>
<sequence>MLFGGRSEAPVEQQAPPQQQQYASQSSGISCDVQAKDFTKCLENTGGDMTACSYYLEQLKACQAAARPY</sequence>
<comment type="caution">
    <text evidence="4">The sequence shown here is derived from an EMBL/GenBank/DDBJ whole genome shotgun (WGS) entry which is preliminary data.</text>
</comment>
<dbReference type="Pfam" id="PF06747">
    <property type="entry name" value="CHCH"/>
    <property type="match status" value="1"/>
</dbReference>
<feature type="compositionally biased region" description="Low complexity" evidence="2">
    <location>
        <begin position="10"/>
        <end position="26"/>
    </location>
</feature>
<name>A0A8H3AZL9_9AGAM</name>
<evidence type="ECO:0000256" key="1">
    <source>
        <dbReference type="ARBA" id="ARBA00023157"/>
    </source>
</evidence>
<dbReference type="SUPFAM" id="SSF47072">
    <property type="entry name" value="Cysteine alpha-hairpin motif"/>
    <property type="match status" value="1"/>
</dbReference>
<dbReference type="PROSITE" id="PS51257">
    <property type="entry name" value="PROKAR_LIPOPROTEIN"/>
    <property type="match status" value="1"/>
</dbReference>
<dbReference type="AlphaFoldDB" id="A0A8H3AZL9"/>
<dbReference type="Proteomes" id="UP000663850">
    <property type="component" value="Unassembled WGS sequence"/>
</dbReference>
<dbReference type="GO" id="GO:0005634">
    <property type="term" value="C:nucleus"/>
    <property type="evidence" value="ECO:0007669"/>
    <property type="project" value="TreeGrafter"/>
</dbReference>
<dbReference type="InterPro" id="IPR009069">
    <property type="entry name" value="Cys_alpha_HP_mot_SF"/>
</dbReference>
<dbReference type="GO" id="GO:0005739">
    <property type="term" value="C:mitochondrion"/>
    <property type="evidence" value="ECO:0007669"/>
    <property type="project" value="TreeGrafter"/>
</dbReference>
<evidence type="ECO:0000256" key="2">
    <source>
        <dbReference type="SAM" id="MobiDB-lite"/>
    </source>
</evidence>
<protein>
    <recommendedName>
        <fullName evidence="3">CHCH domain-containing protein</fullName>
    </recommendedName>
</protein>
<dbReference type="InterPro" id="IPR010625">
    <property type="entry name" value="CHCH"/>
</dbReference>
<dbReference type="GO" id="GO:0007005">
    <property type="term" value="P:mitochondrion organization"/>
    <property type="evidence" value="ECO:0007669"/>
    <property type="project" value="InterPro"/>
</dbReference>
<reference evidence="4" key="1">
    <citation type="submission" date="2021-01" db="EMBL/GenBank/DDBJ databases">
        <authorList>
            <person name="Kaushik A."/>
        </authorList>
    </citation>
    <scope>NUCLEOTIDE SEQUENCE</scope>
    <source>
        <strain evidence="4">Type strain: AG8-Rh-89/</strain>
    </source>
</reference>
<evidence type="ECO:0000259" key="3">
    <source>
        <dbReference type="Pfam" id="PF06747"/>
    </source>
</evidence>
<keyword evidence="1" id="KW-1015">Disulfide bond</keyword>
<dbReference type="PANTHER" id="PTHR13523">
    <property type="entry name" value="COILED-COIL-HELIX-COILED-COIL-HELIX DOMAIN CONTAINING 2/NUR77"/>
    <property type="match status" value="1"/>
</dbReference>
<gene>
    <name evidence="4" type="ORF">RDB_LOCUS33784</name>
</gene>
<accession>A0A8H3AZL9</accession>
<dbReference type="PANTHER" id="PTHR13523:SF2">
    <property type="entry name" value="COILED-COIL-HELIX-COILED-COIL-HELIX DOMAIN CONTAINING 2, ISOFORM A-RELATED"/>
    <property type="match status" value="1"/>
</dbReference>
<evidence type="ECO:0000313" key="5">
    <source>
        <dbReference type="Proteomes" id="UP000663850"/>
    </source>
</evidence>